<reference evidence="3 4" key="1">
    <citation type="submission" date="2022-07" db="EMBL/GenBank/DDBJ databases">
        <title>Genome sequence of Terrisporobacter mayombei DSM6539.</title>
        <authorList>
            <person name="Boeer T."/>
            <person name="Bengelsdorf F.R."/>
            <person name="Daniel R."/>
            <person name="Poehlein A."/>
        </authorList>
    </citation>
    <scope>NUCLEOTIDE SEQUENCE [LARGE SCALE GENOMIC DNA]</scope>
    <source>
        <strain evidence="3 4">DSM 6539</strain>
    </source>
</reference>
<feature type="domain" description="DUF1835" evidence="1">
    <location>
        <begin position="2"/>
        <end position="130"/>
    </location>
</feature>
<name>A0ABY9PZV0_9FIRM</name>
<dbReference type="Proteomes" id="UP001235030">
    <property type="component" value="Chromosome"/>
</dbReference>
<protein>
    <recommendedName>
        <fullName evidence="5">DUF1835 domain-containing protein</fullName>
    </recommendedName>
</protein>
<dbReference type="InterPro" id="IPR014973">
    <property type="entry name" value="DUF1835"/>
</dbReference>
<dbReference type="Pfam" id="PF12395">
    <property type="entry name" value="DUF3658"/>
    <property type="match status" value="1"/>
</dbReference>
<dbReference type="Pfam" id="PF08874">
    <property type="entry name" value="DUF1835"/>
    <property type="match status" value="1"/>
</dbReference>
<evidence type="ECO:0008006" key="5">
    <source>
        <dbReference type="Google" id="ProtNLM"/>
    </source>
</evidence>
<sequence>MIEVLFGESEAASMKAAIEEGVISGSTDKVICLALMLDIGDIRENIESPYRQELIFDMYTQNVYDNTEETLEELKKVGRKYIDEHKRFMKYALEGEPIRIWYSNAPYSMCGFHYVCNILKDISSEIFTVKLPEYIQIQNSVMAYEKWGGVVPEKFGEFIKYEKKMSKIEIIMFANNWLELVEDNSPLRAVVNGQLIGVPVDFYDHLIYKHIKFKHIKEVGLIGEILGIYQLGIEDWWYASRIEHMIENNKIRIVEDSDKKYERIISNI</sequence>
<keyword evidence="4" id="KW-1185">Reference proteome</keyword>
<evidence type="ECO:0000313" key="4">
    <source>
        <dbReference type="Proteomes" id="UP001235030"/>
    </source>
</evidence>
<dbReference type="EMBL" id="CP101637">
    <property type="protein sequence ID" value="WMT80866.1"/>
    <property type="molecule type" value="Genomic_DNA"/>
</dbReference>
<dbReference type="InterPro" id="IPR022123">
    <property type="entry name" value="DUF3658"/>
</dbReference>
<evidence type="ECO:0000313" key="3">
    <source>
        <dbReference type="EMBL" id="WMT80866.1"/>
    </source>
</evidence>
<dbReference type="RefSeq" id="WP_228103061.1">
    <property type="nucleotide sequence ID" value="NZ_CP101637.1"/>
</dbReference>
<gene>
    <name evidence="3" type="ORF">TEMA_11880</name>
</gene>
<evidence type="ECO:0000259" key="1">
    <source>
        <dbReference type="Pfam" id="PF08874"/>
    </source>
</evidence>
<accession>A0ABY9PZV0</accession>
<feature type="domain" description="DUF3658" evidence="2">
    <location>
        <begin position="159"/>
        <end position="258"/>
    </location>
</feature>
<proteinExistence type="predicted"/>
<organism evidence="3 4">
    <name type="scientific">Terrisporobacter mayombei</name>
    <dbReference type="NCBI Taxonomy" id="1541"/>
    <lineage>
        <taxon>Bacteria</taxon>
        <taxon>Bacillati</taxon>
        <taxon>Bacillota</taxon>
        <taxon>Clostridia</taxon>
        <taxon>Peptostreptococcales</taxon>
        <taxon>Peptostreptococcaceae</taxon>
        <taxon>Terrisporobacter</taxon>
    </lineage>
</organism>
<evidence type="ECO:0000259" key="2">
    <source>
        <dbReference type="Pfam" id="PF12395"/>
    </source>
</evidence>